<evidence type="ECO:0000256" key="4">
    <source>
        <dbReference type="ARBA" id="ARBA00022807"/>
    </source>
</evidence>
<feature type="region of interest" description="Disordered" evidence="6">
    <location>
        <begin position="302"/>
        <end position="322"/>
    </location>
</feature>
<feature type="compositionally biased region" description="Low complexity" evidence="6">
    <location>
        <begin position="477"/>
        <end position="500"/>
    </location>
</feature>
<dbReference type="AlphaFoldDB" id="A0A927F1E7"/>
<evidence type="ECO:0000259" key="8">
    <source>
        <dbReference type="PROSITE" id="PS51935"/>
    </source>
</evidence>
<keyword evidence="3" id="KW-0378">Hydrolase</keyword>
<comment type="similarity">
    <text evidence="1">Belongs to the peptidase C40 family.</text>
</comment>
<evidence type="ECO:0000313" key="9">
    <source>
        <dbReference type="EMBL" id="MBD3933678.1"/>
    </source>
</evidence>
<keyword evidence="5" id="KW-0175">Coiled coil</keyword>
<dbReference type="GO" id="GO:0006508">
    <property type="term" value="P:proteolysis"/>
    <property type="evidence" value="ECO:0007669"/>
    <property type="project" value="UniProtKB-KW"/>
</dbReference>
<keyword evidence="4" id="KW-0788">Thiol protease</keyword>
<dbReference type="PANTHER" id="PTHR47359">
    <property type="entry name" value="PEPTIDOGLYCAN DL-ENDOPEPTIDASE CWLO"/>
    <property type="match status" value="1"/>
</dbReference>
<dbReference type="PANTHER" id="PTHR47359:SF3">
    <property type="entry name" value="NLP_P60 DOMAIN-CONTAINING PROTEIN-RELATED"/>
    <property type="match status" value="1"/>
</dbReference>
<evidence type="ECO:0000256" key="7">
    <source>
        <dbReference type="SAM" id="SignalP"/>
    </source>
</evidence>
<feature type="region of interest" description="Disordered" evidence="6">
    <location>
        <begin position="12"/>
        <end position="123"/>
    </location>
</feature>
<dbReference type="Pfam" id="PF00877">
    <property type="entry name" value="NLPC_P60"/>
    <property type="match status" value="1"/>
</dbReference>
<reference evidence="9" key="1">
    <citation type="submission" date="2020-09" db="EMBL/GenBank/DDBJ databases">
        <title>Secondary metabolite and genome analysis of marine Streptomyces chumphonensis KK1-2T.</title>
        <authorList>
            <person name="Phongsopitanun W."/>
            <person name="Kanchanasin P."/>
            <person name="Pittayakhajonwut P."/>
            <person name="Suwanborirux K."/>
            <person name="Tanasupawat S."/>
        </authorList>
    </citation>
    <scope>NUCLEOTIDE SEQUENCE</scope>
    <source>
        <strain evidence="9">KK1-2</strain>
    </source>
</reference>
<gene>
    <name evidence="9" type="ORF">IF129_19235</name>
</gene>
<dbReference type="InterPro" id="IPR051794">
    <property type="entry name" value="PG_Endopeptidase_C40"/>
</dbReference>
<dbReference type="Gene3D" id="3.90.1720.10">
    <property type="entry name" value="endopeptidase domain like (from Nostoc punctiforme)"/>
    <property type="match status" value="1"/>
</dbReference>
<name>A0A927F1E7_9ACTN</name>
<keyword evidence="7" id="KW-0732">Signal</keyword>
<evidence type="ECO:0000256" key="3">
    <source>
        <dbReference type="ARBA" id="ARBA00022801"/>
    </source>
</evidence>
<evidence type="ECO:0000256" key="2">
    <source>
        <dbReference type="ARBA" id="ARBA00022670"/>
    </source>
</evidence>
<feature type="region of interest" description="Disordered" evidence="6">
    <location>
        <begin position="430"/>
        <end position="500"/>
    </location>
</feature>
<organism evidence="9 10">
    <name type="scientific">Streptomyces chumphonensis</name>
    <dbReference type="NCBI Taxonomy" id="1214925"/>
    <lineage>
        <taxon>Bacteria</taxon>
        <taxon>Bacillati</taxon>
        <taxon>Actinomycetota</taxon>
        <taxon>Actinomycetes</taxon>
        <taxon>Kitasatosporales</taxon>
        <taxon>Streptomycetaceae</taxon>
        <taxon>Streptomyces</taxon>
    </lineage>
</organism>
<dbReference type="InterPro" id="IPR038765">
    <property type="entry name" value="Papain-like_cys_pep_sf"/>
</dbReference>
<dbReference type="PROSITE" id="PS51935">
    <property type="entry name" value="NLPC_P60"/>
    <property type="match status" value="1"/>
</dbReference>
<feature type="compositionally biased region" description="Low complexity" evidence="6">
    <location>
        <begin position="12"/>
        <end position="30"/>
    </location>
</feature>
<comment type="caution">
    <text evidence="9">The sequence shown here is derived from an EMBL/GenBank/DDBJ whole genome shotgun (WGS) entry which is preliminary data.</text>
</comment>
<evidence type="ECO:0000256" key="5">
    <source>
        <dbReference type="SAM" id="Coils"/>
    </source>
</evidence>
<feature type="compositionally biased region" description="Low complexity" evidence="6">
    <location>
        <begin position="310"/>
        <end position="322"/>
    </location>
</feature>
<evidence type="ECO:0000313" key="10">
    <source>
        <dbReference type="Proteomes" id="UP000632289"/>
    </source>
</evidence>
<keyword evidence="10" id="KW-1185">Reference proteome</keyword>
<feature type="coiled-coil region" evidence="5">
    <location>
        <begin position="230"/>
        <end position="257"/>
    </location>
</feature>
<feature type="compositionally biased region" description="Pro residues" evidence="6">
    <location>
        <begin position="466"/>
        <end position="476"/>
    </location>
</feature>
<feature type="chain" id="PRO_5038475523" evidence="7">
    <location>
        <begin position="25"/>
        <end position="500"/>
    </location>
</feature>
<feature type="domain" description="NlpC/P60" evidence="8">
    <location>
        <begin position="319"/>
        <end position="440"/>
    </location>
</feature>
<protein>
    <submittedName>
        <fullName evidence="9">C40 family peptidase</fullName>
    </submittedName>
</protein>
<feature type="coiled-coil region" evidence="5">
    <location>
        <begin position="136"/>
        <end position="163"/>
    </location>
</feature>
<feature type="signal peptide" evidence="7">
    <location>
        <begin position="1"/>
        <end position="24"/>
    </location>
</feature>
<dbReference type="EMBL" id="JACXYU010000011">
    <property type="protein sequence ID" value="MBD3933678.1"/>
    <property type="molecule type" value="Genomic_DNA"/>
</dbReference>
<evidence type="ECO:0000256" key="6">
    <source>
        <dbReference type="SAM" id="MobiDB-lite"/>
    </source>
</evidence>
<dbReference type="Proteomes" id="UP000632289">
    <property type="component" value="Unassembled WGS sequence"/>
</dbReference>
<proteinExistence type="inferred from homology"/>
<dbReference type="SUPFAM" id="SSF54001">
    <property type="entry name" value="Cysteine proteinases"/>
    <property type="match status" value="1"/>
</dbReference>
<dbReference type="InterPro" id="IPR000064">
    <property type="entry name" value="NLP_P60_dom"/>
</dbReference>
<sequence length="500" mass="52151">MCATTAAVLALTAPLGPLTSPATAGPAPLDAPRDRPDRPREDPGGAGKSGPGRDTAPPDPVWQGPLTGPPRHPDEPPRHAPRTPDAPGPTDQDGRPPAEEAPGRAPTAPEPERAPAAPPRSVGELLGELRALYRDASSATDDYNAAEEALREHRATADRLGRRLGHVRAELAAARRAAGRLAREQYQGGSPGLAPYLRLLLADGDPQEVFHRGHLVGEAAKSQAGVVRRVAAAEQRLERAAERARGALARRQELAEEEAERRDAVRERLDEIAGLLASVSDAQLAAVRELERSQTATAQRALLEDGKVGGTPAAPTTPTAAGAEAVRSALAQVGKPYRWGAEGPESFDCSGLTSWAWARADRAVPRTSQEQWRRLPRVDLADLRPGDLVVYFPEATHVALYLGDGQVVQAPRPGAAVKVSPLAANPLLGAVRPDADGRPLPAYTPPPLPPGAREGADTGYASAQAPPTPTQAPPQAPTRGAGADDPSGAAPDAATPGVSR</sequence>
<feature type="compositionally biased region" description="Basic and acidic residues" evidence="6">
    <location>
        <begin position="92"/>
        <end position="102"/>
    </location>
</feature>
<keyword evidence="2" id="KW-0645">Protease</keyword>
<feature type="compositionally biased region" description="Basic and acidic residues" evidence="6">
    <location>
        <begin position="31"/>
        <end position="43"/>
    </location>
</feature>
<dbReference type="GO" id="GO:0008234">
    <property type="term" value="F:cysteine-type peptidase activity"/>
    <property type="evidence" value="ECO:0007669"/>
    <property type="project" value="UniProtKB-KW"/>
</dbReference>
<accession>A0A927F1E7</accession>
<evidence type="ECO:0000256" key="1">
    <source>
        <dbReference type="ARBA" id="ARBA00007074"/>
    </source>
</evidence>